<proteinExistence type="predicted"/>
<sequence>MLLLYTYVARLSLCHPPLSMLLFILFRRLLLTMCILRYPFAFLPAFVLSHSRLCGHFASSRIDWLDTTPFSPIVSPAGLDVNA</sequence>
<protein>
    <submittedName>
        <fullName evidence="1">Uncharacterized protein</fullName>
    </submittedName>
</protein>
<dbReference type="EMBL" id="VDMD01000078">
    <property type="protein sequence ID" value="TRM56170.1"/>
    <property type="molecule type" value="Genomic_DNA"/>
</dbReference>
<reference evidence="1 2" key="1">
    <citation type="journal article" date="2019" name="New Phytol.">
        <title>Comparative genomics reveals unique wood-decay strategies and fruiting body development in the Schizophyllaceae.</title>
        <authorList>
            <person name="Almasi E."/>
            <person name="Sahu N."/>
            <person name="Krizsan K."/>
            <person name="Balint B."/>
            <person name="Kovacs G.M."/>
            <person name="Kiss B."/>
            <person name="Cseklye J."/>
            <person name="Drula E."/>
            <person name="Henrissat B."/>
            <person name="Nagy I."/>
            <person name="Chovatia M."/>
            <person name="Adam C."/>
            <person name="LaButti K."/>
            <person name="Lipzen A."/>
            <person name="Riley R."/>
            <person name="Grigoriev I.V."/>
            <person name="Nagy L.G."/>
        </authorList>
    </citation>
    <scope>NUCLEOTIDE SEQUENCE [LARGE SCALE GENOMIC DNA]</scope>
    <source>
        <strain evidence="1 2">NL-1724</strain>
    </source>
</reference>
<dbReference type="AlphaFoldDB" id="A0A550BUF4"/>
<evidence type="ECO:0000313" key="1">
    <source>
        <dbReference type="EMBL" id="TRM56170.1"/>
    </source>
</evidence>
<accession>A0A550BUF4</accession>
<gene>
    <name evidence="1" type="ORF">BD626DRAFT_259250</name>
</gene>
<keyword evidence="2" id="KW-1185">Reference proteome</keyword>
<dbReference type="Proteomes" id="UP000320762">
    <property type="component" value="Unassembled WGS sequence"/>
</dbReference>
<organism evidence="1 2">
    <name type="scientific">Schizophyllum amplum</name>
    <dbReference type="NCBI Taxonomy" id="97359"/>
    <lineage>
        <taxon>Eukaryota</taxon>
        <taxon>Fungi</taxon>
        <taxon>Dikarya</taxon>
        <taxon>Basidiomycota</taxon>
        <taxon>Agaricomycotina</taxon>
        <taxon>Agaricomycetes</taxon>
        <taxon>Agaricomycetidae</taxon>
        <taxon>Agaricales</taxon>
        <taxon>Schizophyllaceae</taxon>
        <taxon>Schizophyllum</taxon>
    </lineage>
</organism>
<name>A0A550BUF4_9AGAR</name>
<evidence type="ECO:0000313" key="2">
    <source>
        <dbReference type="Proteomes" id="UP000320762"/>
    </source>
</evidence>
<comment type="caution">
    <text evidence="1">The sequence shown here is derived from an EMBL/GenBank/DDBJ whole genome shotgun (WGS) entry which is preliminary data.</text>
</comment>